<feature type="compositionally biased region" description="Acidic residues" evidence="1">
    <location>
        <begin position="265"/>
        <end position="281"/>
    </location>
</feature>
<dbReference type="OrthoDB" id="2290463at2759"/>
<reference evidence="4 5" key="1">
    <citation type="submission" date="2014-09" db="EMBL/GenBank/DDBJ databases">
        <authorList>
            <person name="Ellenberger Sabrina"/>
        </authorList>
    </citation>
    <scope>NUCLEOTIDE SEQUENCE [LARGE SCALE GENOMIC DNA]</scope>
    <source>
        <strain evidence="4 5">CBS 412.66</strain>
    </source>
</reference>
<organism evidence="4 5">
    <name type="scientific">Parasitella parasitica</name>
    <dbReference type="NCBI Taxonomy" id="35722"/>
    <lineage>
        <taxon>Eukaryota</taxon>
        <taxon>Fungi</taxon>
        <taxon>Fungi incertae sedis</taxon>
        <taxon>Mucoromycota</taxon>
        <taxon>Mucoromycotina</taxon>
        <taxon>Mucoromycetes</taxon>
        <taxon>Mucorales</taxon>
        <taxon>Mucorineae</taxon>
        <taxon>Mucoraceae</taxon>
        <taxon>Parasitella</taxon>
    </lineage>
</organism>
<feature type="region of interest" description="Disordered" evidence="1">
    <location>
        <begin position="105"/>
        <end position="281"/>
    </location>
</feature>
<feature type="compositionally biased region" description="Polar residues" evidence="1">
    <location>
        <begin position="190"/>
        <end position="222"/>
    </location>
</feature>
<evidence type="ECO:0008006" key="6">
    <source>
        <dbReference type="Google" id="ProtNLM"/>
    </source>
</evidence>
<accession>A0A0B7N941</accession>
<feature type="chain" id="PRO_5002135240" description="Mid2 domain-containing protein" evidence="3">
    <location>
        <begin position="26"/>
        <end position="483"/>
    </location>
</feature>
<keyword evidence="3" id="KW-0732">Signal</keyword>
<keyword evidence="2" id="KW-0472">Membrane</keyword>
<gene>
    <name evidence="4" type="primary">PARPA_05366.1 scaffold 18099</name>
</gene>
<dbReference type="Proteomes" id="UP000054107">
    <property type="component" value="Unassembled WGS sequence"/>
</dbReference>
<protein>
    <recommendedName>
        <fullName evidence="6">Mid2 domain-containing protein</fullName>
    </recommendedName>
</protein>
<dbReference type="AlphaFoldDB" id="A0A0B7N941"/>
<evidence type="ECO:0000256" key="3">
    <source>
        <dbReference type="SAM" id="SignalP"/>
    </source>
</evidence>
<keyword evidence="5" id="KW-1185">Reference proteome</keyword>
<keyword evidence="2" id="KW-1133">Transmembrane helix</keyword>
<keyword evidence="2" id="KW-0812">Transmembrane</keyword>
<feature type="compositionally biased region" description="Low complexity" evidence="1">
    <location>
        <begin position="223"/>
        <end position="264"/>
    </location>
</feature>
<sequence>MKGIKWQFSIYFLVITALLALTANAVTISEKRDNVKATKVINITKEQHYKKNHQPNHSDSLPARATKTIRNCSLASIQQKRLMESFERRRLPNVQTVYVCDRSKHTKNIIKKHSTKKHSPKKHSKKHGNQSSRKKSVNSKQHKKHAAPKHTTSRRKKATCDKCKKNNTVTKHKYHSTLSTKSQKVKAVTTIHNSSETSIRPASNDAIPSNASTDTYNNNTADASEGGALNGSNNNSNNEDINGDSNYDSGNNDSGNNDSGNNDDGNNDESNDDGSNDDQDSAVDAASMTSAVPLAAADASAPIASVTPVDNNNQVTGQSVNNGQAIENTPQSKIVGISVGAVVGCLAAAGLAGMFIYKRKQTSKHDQDIEDLNQTSEVNTRWRTQSFMAVVAGTVAKLPKRSNSSGSNRSAGGVLGSIRRAASNASSKLSRSASSRSSTHSYGIAVSGPIPAIQRIDGDQAQYFGEPESPSTMQQHQCHTHAY</sequence>
<dbReference type="EMBL" id="LN726479">
    <property type="protein sequence ID" value="CEP11504.1"/>
    <property type="molecule type" value="Genomic_DNA"/>
</dbReference>
<feature type="transmembrane region" description="Helical" evidence="2">
    <location>
        <begin position="334"/>
        <end position="357"/>
    </location>
</feature>
<proteinExistence type="predicted"/>
<evidence type="ECO:0000256" key="2">
    <source>
        <dbReference type="SAM" id="Phobius"/>
    </source>
</evidence>
<feature type="signal peptide" evidence="3">
    <location>
        <begin position="1"/>
        <end position="25"/>
    </location>
</feature>
<feature type="region of interest" description="Disordered" evidence="1">
    <location>
        <begin position="462"/>
        <end position="483"/>
    </location>
</feature>
<evidence type="ECO:0000313" key="4">
    <source>
        <dbReference type="EMBL" id="CEP11504.1"/>
    </source>
</evidence>
<evidence type="ECO:0000256" key="1">
    <source>
        <dbReference type="SAM" id="MobiDB-lite"/>
    </source>
</evidence>
<feature type="compositionally biased region" description="Basic residues" evidence="1">
    <location>
        <begin position="105"/>
        <end position="157"/>
    </location>
</feature>
<name>A0A0B7N941_9FUNG</name>
<evidence type="ECO:0000313" key="5">
    <source>
        <dbReference type="Proteomes" id="UP000054107"/>
    </source>
</evidence>
<dbReference type="STRING" id="35722.A0A0B7N941"/>